<feature type="chain" id="PRO_5040160357" evidence="10">
    <location>
        <begin position="20"/>
        <end position="264"/>
    </location>
</feature>
<name>A0A9P6QJW0_9FUNG</name>
<keyword evidence="6 9" id="KW-0472">Membrane</keyword>
<dbReference type="PROSITE" id="PS51914">
    <property type="entry name" value="MRH"/>
    <property type="match status" value="1"/>
</dbReference>
<dbReference type="OrthoDB" id="4504960at2759"/>
<dbReference type="PANTHER" id="PTHR15071">
    <property type="entry name" value="MANNOSE-6-PHOSPHATE RECEPTOR FAMILY MEMBER"/>
    <property type="match status" value="1"/>
</dbReference>
<reference evidence="12" key="1">
    <citation type="journal article" date="2020" name="Fungal Divers.">
        <title>Resolving the Mortierellaceae phylogeny through synthesis of multi-gene phylogenetics and phylogenomics.</title>
        <authorList>
            <person name="Vandepol N."/>
            <person name="Liber J."/>
            <person name="Desiro A."/>
            <person name="Na H."/>
            <person name="Kennedy M."/>
            <person name="Barry K."/>
            <person name="Grigoriev I.V."/>
            <person name="Miller A.N."/>
            <person name="O'Donnell K."/>
            <person name="Stajich J.E."/>
            <person name="Bonito G."/>
        </authorList>
    </citation>
    <scope>NUCLEOTIDE SEQUENCE</scope>
    <source>
        <strain evidence="12">BC1065</strain>
    </source>
</reference>
<dbReference type="GO" id="GO:0000139">
    <property type="term" value="C:Golgi membrane"/>
    <property type="evidence" value="ECO:0007669"/>
    <property type="project" value="UniProtKB-SubCell"/>
</dbReference>
<evidence type="ECO:0000256" key="3">
    <source>
        <dbReference type="ARBA" id="ARBA00022692"/>
    </source>
</evidence>
<evidence type="ECO:0000256" key="9">
    <source>
        <dbReference type="SAM" id="Phobius"/>
    </source>
</evidence>
<dbReference type="PANTHER" id="PTHR15071:SF0">
    <property type="entry name" value="MANNOSE 6-PHOSPHATE RECEPTOR-LIKE PROTEIN 1"/>
    <property type="match status" value="1"/>
</dbReference>
<keyword evidence="8" id="KW-0325">Glycoprotein</keyword>
<evidence type="ECO:0000256" key="1">
    <source>
        <dbReference type="ARBA" id="ARBA00004308"/>
    </source>
</evidence>
<evidence type="ECO:0000313" key="12">
    <source>
        <dbReference type="EMBL" id="KAG0267447.1"/>
    </source>
</evidence>
<dbReference type="GO" id="GO:0007034">
    <property type="term" value="P:vacuolar transport"/>
    <property type="evidence" value="ECO:0007669"/>
    <property type="project" value="TreeGrafter"/>
</dbReference>
<feature type="signal peptide" evidence="10">
    <location>
        <begin position="1"/>
        <end position="19"/>
    </location>
</feature>
<dbReference type="EMBL" id="JAAAJB010000075">
    <property type="protein sequence ID" value="KAG0267447.1"/>
    <property type="molecule type" value="Genomic_DNA"/>
</dbReference>
<keyword evidence="7" id="KW-1015">Disulfide bond</keyword>
<dbReference type="GO" id="GO:0005770">
    <property type="term" value="C:late endosome"/>
    <property type="evidence" value="ECO:0007669"/>
    <property type="project" value="TreeGrafter"/>
</dbReference>
<feature type="domain" description="MRH" evidence="11">
    <location>
        <begin position="23"/>
        <end position="166"/>
    </location>
</feature>
<sequence length="264" mass="29433">MHPKLPAIFLALFAIGAYAADPLDCSVSHPSSGKLYDLSPLSRDSGDDWEPDGLDSEYKFKLNVCHSLLYKELDVKNPENIASWAKKTKGTSLGLLSKQPKFRGDNLILEYKDGDECPNAPNYHKSTLIHFTCDVNVEGKGKPVLISETNGCQFVFEWRTPAACPTDRVARGDNGGSSVFWTLIGVFVAVYIIGGVAYNRVVHNARGLKQIPNYKLWAEGLDFIKDMAIILFSKCYRPRRSQSYHNLPIDSEVNTLIDDDDDEV</sequence>
<dbReference type="InterPro" id="IPR028927">
    <property type="entry name" value="Man-6-P_rcpt"/>
</dbReference>
<evidence type="ECO:0000256" key="8">
    <source>
        <dbReference type="ARBA" id="ARBA00023180"/>
    </source>
</evidence>
<evidence type="ECO:0000256" key="7">
    <source>
        <dbReference type="ARBA" id="ARBA00023157"/>
    </source>
</evidence>
<evidence type="ECO:0000256" key="2">
    <source>
        <dbReference type="ARBA" id="ARBA00022448"/>
    </source>
</evidence>
<evidence type="ECO:0000256" key="10">
    <source>
        <dbReference type="SAM" id="SignalP"/>
    </source>
</evidence>
<proteinExistence type="predicted"/>
<keyword evidence="5 9" id="KW-1133">Transmembrane helix</keyword>
<keyword evidence="4 10" id="KW-0732">Signal</keyword>
<dbReference type="Gene3D" id="2.70.130.10">
    <property type="entry name" value="Mannose-6-phosphate receptor binding domain"/>
    <property type="match status" value="1"/>
</dbReference>
<keyword evidence="12" id="KW-0675">Receptor</keyword>
<comment type="caution">
    <text evidence="12">The sequence shown here is derived from an EMBL/GenBank/DDBJ whole genome shotgun (WGS) entry which is preliminary data.</text>
</comment>
<keyword evidence="2" id="KW-0813">Transport</keyword>
<protein>
    <submittedName>
        <fullName evidence="12">Cation-independent mannose-6-phosphate receptor CI-MPR</fullName>
    </submittedName>
</protein>
<comment type="subcellular location">
    <subcellularLocation>
        <location evidence="1">Endomembrane system</location>
    </subcellularLocation>
</comment>
<dbReference type="SUPFAM" id="SSF50911">
    <property type="entry name" value="Mannose 6-phosphate receptor domain"/>
    <property type="match status" value="1"/>
</dbReference>
<evidence type="ECO:0000256" key="6">
    <source>
        <dbReference type="ARBA" id="ARBA00023136"/>
    </source>
</evidence>
<keyword evidence="13" id="KW-1185">Reference proteome</keyword>
<evidence type="ECO:0000256" key="4">
    <source>
        <dbReference type="ARBA" id="ARBA00022729"/>
    </source>
</evidence>
<accession>A0A9P6QJW0</accession>
<evidence type="ECO:0000259" key="11">
    <source>
        <dbReference type="PROSITE" id="PS51914"/>
    </source>
</evidence>
<organism evidence="12 13">
    <name type="scientific">Actinomortierella ambigua</name>
    <dbReference type="NCBI Taxonomy" id="1343610"/>
    <lineage>
        <taxon>Eukaryota</taxon>
        <taxon>Fungi</taxon>
        <taxon>Fungi incertae sedis</taxon>
        <taxon>Mucoromycota</taxon>
        <taxon>Mortierellomycotina</taxon>
        <taxon>Mortierellomycetes</taxon>
        <taxon>Mortierellales</taxon>
        <taxon>Mortierellaceae</taxon>
        <taxon>Actinomortierella</taxon>
    </lineage>
</organism>
<dbReference type="SMART" id="SM01404">
    <property type="entry name" value="CIMR"/>
    <property type="match status" value="1"/>
</dbReference>
<evidence type="ECO:0000313" key="13">
    <source>
        <dbReference type="Proteomes" id="UP000807716"/>
    </source>
</evidence>
<dbReference type="Pfam" id="PF02157">
    <property type="entry name" value="Man-6-P_recep"/>
    <property type="match status" value="1"/>
</dbReference>
<keyword evidence="3 9" id="KW-0812">Transmembrane</keyword>
<dbReference type="Proteomes" id="UP000807716">
    <property type="component" value="Unassembled WGS sequence"/>
</dbReference>
<dbReference type="GO" id="GO:0010008">
    <property type="term" value="C:endosome membrane"/>
    <property type="evidence" value="ECO:0007669"/>
    <property type="project" value="UniProtKB-SubCell"/>
</dbReference>
<feature type="transmembrane region" description="Helical" evidence="9">
    <location>
        <begin position="179"/>
        <end position="199"/>
    </location>
</feature>
<evidence type="ECO:0000256" key="5">
    <source>
        <dbReference type="ARBA" id="ARBA00022989"/>
    </source>
</evidence>
<dbReference type="AlphaFoldDB" id="A0A9P6QJW0"/>
<gene>
    <name evidence="12" type="primary">MRL1</name>
    <name evidence="12" type="ORF">DFQ27_008738</name>
</gene>
<dbReference type="InterPro" id="IPR009011">
    <property type="entry name" value="Man6P_isomerase_rcpt-bd_dom_sf"/>
</dbReference>
<dbReference type="InterPro" id="IPR044865">
    <property type="entry name" value="MRH_dom"/>
</dbReference>